<dbReference type="EMBL" id="CP003333">
    <property type="protein sequence ID" value="AFL69794.1"/>
    <property type="molecule type" value="Genomic_DNA"/>
</dbReference>
<keyword evidence="12" id="KW-0378">Hydrolase</keyword>
<evidence type="ECO:0000256" key="4">
    <source>
        <dbReference type="ARBA" id="ARBA00010525"/>
    </source>
</evidence>
<evidence type="ECO:0000256" key="21">
    <source>
        <dbReference type="SAM" id="SignalP"/>
    </source>
</evidence>
<evidence type="ECO:0000256" key="20">
    <source>
        <dbReference type="PIRSR" id="PIRSR603187-2"/>
    </source>
</evidence>
<keyword evidence="11 21" id="KW-0732">Signal</keyword>
<feature type="binding site" description="in dimeric form" evidence="20">
    <location>
        <position position="231"/>
    </location>
    <ligand>
        <name>Ca(2+)</name>
        <dbReference type="ChEBI" id="CHEBI:29108"/>
        <label>1</label>
    </ligand>
</feature>
<proteinExistence type="inferred from homology"/>
<evidence type="ECO:0000256" key="17">
    <source>
        <dbReference type="ARBA" id="ARBA00023237"/>
    </source>
</evidence>
<gene>
    <name evidence="22" type="ordered locus">Sulba_2527</name>
</gene>
<dbReference type="PRINTS" id="PR01486">
    <property type="entry name" value="PHPHLIPASEA1"/>
</dbReference>
<keyword evidence="8" id="KW-1134">Transmembrane beta strand</keyword>
<dbReference type="OrthoDB" id="188433at2"/>
<evidence type="ECO:0000256" key="11">
    <source>
        <dbReference type="ARBA" id="ARBA00022729"/>
    </source>
</evidence>
<dbReference type="PANTHER" id="PTHR40457">
    <property type="entry name" value="PHOSPHOLIPASE A1"/>
    <property type="match status" value="1"/>
</dbReference>
<evidence type="ECO:0000256" key="5">
    <source>
        <dbReference type="ARBA" id="ARBA00011702"/>
    </source>
</evidence>
<evidence type="ECO:0000256" key="19">
    <source>
        <dbReference type="PIRSR" id="PIRSR603187-1"/>
    </source>
</evidence>
<dbReference type="KEGG" id="sba:Sulba_2527"/>
<evidence type="ECO:0000256" key="2">
    <source>
        <dbReference type="ARBA" id="ARBA00001604"/>
    </source>
</evidence>
<evidence type="ECO:0000256" key="10">
    <source>
        <dbReference type="ARBA" id="ARBA00022723"/>
    </source>
</evidence>
<reference evidence="22 23" key="1">
    <citation type="submission" date="2012-06" db="EMBL/GenBank/DDBJ databases">
        <title>Complete sequence of Sulfurospirillum barnesii SES-3.</title>
        <authorList>
            <consortium name="US DOE Joint Genome Institute"/>
            <person name="Lucas S."/>
            <person name="Han J."/>
            <person name="Lapidus A."/>
            <person name="Cheng J.-F."/>
            <person name="Goodwin L."/>
            <person name="Pitluck S."/>
            <person name="Peters L."/>
            <person name="Ovchinnikova G."/>
            <person name="Lu M."/>
            <person name="Detter J.C."/>
            <person name="Han C."/>
            <person name="Tapia R."/>
            <person name="Land M."/>
            <person name="Hauser L."/>
            <person name="Kyrpides N."/>
            <person name="Ivanova N."/>
            <person name="Pagani I."/>
            <person name="Stolz J."/>
            <person name="Arkin A."/>
            <person name="Dehal P."/>
            <person name="Oremland R."/>
            <person name="Saltikov C."/>
            <person name="Basu P."/>
            <person name="Hollibaugh J."/>
            <person name="Newman D."/>
            <person name="Stolyar S."/>
            <person name="Hazen T."/>
            <person name="Woyke T."/>
        </authorList>
    </citation>
    <scope>NUCLEOTIDE SEQUENCE [LARGE SCALE GENOMIC DNA]</scope>
    <source>
        <strain evidence="23">ATCC 700032 / DSM 10660 / SES-3</strain>
    </source>
</reference>
<evidence type="ECO:0000256" key="12">
    <source>
        <dbReference type="ARBA" id="ARBA00022801"/>
    </source>
</evidence>
<dbReference type="GO" id="GO:0016042">
    <property type="term" value="P:lipid catabolic process"/>
    <property type="evidence" value="ECO:0007669"/>
    <property type="project" value="UniProtKB-KW"/>
</dbReference>
<dbReference type="HOGENOM" id="CLU_045813_2_0_7"/>
<dbReference type="Pfam" id="PF02253">
    <property type="entry name" value="PLA1"/>
    <property type="match status" value="1"/>
</dbReference>
<comment type="catalytic activity">
    <reaction evidence="1">
        <text>a 1,2-diacyl-sn-glycero-3-phosphocholine + H2O = a 2-acyl-sn-glycero-3-phosphocholine + a fatty acid + H(+)</text>
        <dbReference type="Rhea" id="RHEA:18689"/>
        <dbReference type="ChEBI" id="CHEBI:15377"/>
        <dbReference type="ChEBI" id="CHEBI:15378"/>
        <dbReference type="ChEBI" id="CHEBI:28868"/>
        <dbReference type="ChEBI" id="CHEBI:57643"/>
        <dbReference type="ChEBI" id="CHEBI:57875"/>
        <dbReference type="EC" id="3.1.1.32"/>
    </reaction>
</comment>
<comment type="subcellular location">
    <subcellularLocation>
        <location evidence="3">Cell outer membrane</location>
        <topology evidence="3">Multi-pass membrane protein</topology>
    </subcellularLocation>
</comment>
<comment type="cofactor">
    <cofactor evidence="20">
        <name>Ca(2+)</name>
        <dbReference type="ChEBI" id="CHEBI:29108"/>
    </cofactor>
    <text evidence="20">Binds 1 Ca(2+) ion per monomer.</text>
</comment>
<dbReference type="Proteomes" id="UP000006176">
    <property type="component" value="Chromosome"/>
</dbReference>
<dbReference type="InterPro" id="IPR003187">
    <property type="entry name" value="PLipase_A1"/>
</dbReference>
<evidence type="ECO:0000256" key="16">
    <source>
        <dbReference type="ARBA" id="ARBA00023136"/>
    </source>
</evidence>
<keyword evidence="16" id="KW-0472">Membrane</keyword>
<keyword evidence="17" id="KW-0998">Cell outer membrane</keyword>
<dbReference type="PATRIC" id="fig|760154.4.peg.2526"/>
<keyword evidence="10 20" id="KW-0479">Metal-binding</keyword>
<feature type="chain" id="PRO_5039927991" description="Phosphatidylcholine 1-acylhydrolase" evidence="21">
    <location>
        <begin position="25"/>
        <end position="353"/>
    </location>
</feature>
<keyword evidence="15" id="KW-0443">Lipid metabolism</keyword>
<dbReference type="GO" id="GO:0009279">
    <property type="term" value="C:cell outer membrane"/>
    <property type="evidence" value="ECO:0007669"/>
    <property type="project" value="UniProtKB-SubCell"/>
</dbReference>
<keyword evidence="13 20" id="KW-0106">Calcium</keyword>
<feature type="binding site" description="in dimeric form" evidence="20">
    <location>
        <position position="187"/>
    </location>
    <ligand>
        <name>Ca(2+)</name>
        <dbReference type="ChEBI" id="CHEBI:29108"/>
        <label>1</label>
    </ligand>
</feature>
<name>I3Y0S0_SULBS</name>
<evidence type="ECO:0000256" key="8">
    <source>
        <dbReference type="ARBA" id="ARBA00022452"/>
    </source>
</evidence>
<dbReference type="Gene3D" id="2.40.230.10">
    <property type="entry name" value="Phospholipase A1"/>
    <property type="match status" value="1"/>
</dbReference>
<evidence type="ECO:0000313" key="23">
    <source>
        <dbReference type="Proteomes" id="UP000006176"/>
    </source>
</evidence>
<evidence type="ECO:0000256" key="9">
    <source>
        <dbReference type="ARBA" id="ARBA00022692"/>
    </source>
</evidence>
<feature type="signal peptide" evidence="21">
    <location>
        <begin position="1"/>
        <end position="24"/>
    </location>
</feature>
<sequence length="353" mass="41433">MNIKVFKKQRFFLFLCHFPLALMALDTSALEKKASYGDASAAYALAQQYEAQNDKESAFIWYKKAATLSLEEKTAHTKALEDSIVERLQKIERTEAVYSSFLDNYDDADTYQSMKQMITQSFDIAPYKMNYLLPATYDKVTHDNRKHQESKFQLSFQKDLVDNLFGLHESIVLAYTQTSWWQTSEDSAPFRETNYQPELFVIMPHFDTESFIKAYQFGILHESNGKDSEKSRSWNRLYAKGFFQAGNLIVSPRIWYRIKEDEHSDDNPNIEDYLGYGDLELIYPWKKHTFKLLLRNNLHFDTENKGAVQLDWTFPLWEENLFGYIQLYSGYAESLIDYNKRTERIGIGFALSR</sequence>
<dbReference type="AlphaFoldDB" id="I3Y0S0"/>
<evidence type="ECO:0000256" key="6">
    <source>
        <dbReference type="ARBA" id="ARBA00013179"/>
    </source>
</evidence>
<protein>
    <recommendedName>
        <fullName evidence="18">Phosphatidylcholine 1-acylhydrolase</fullName>
        <ecNumber evidence="6">3.1.1.32</ecNumber>
        <ecNumber evidence="7">3.1.1.4</ecNumber>
    </recommendedName>
</protein>
<comment type="catalytic activity">
    <reaction evidence="2">
        <text>a 1,2-diacyl-sn-glycero-3-phosphocholine + H2O = a 1-acyl-sn-glycero-3-phosphocholine + a fatty acid + H(+)</text>
        <dbReference type="Rhea" id="RHEA:15801"/>
        <dbReference type="ChEBI" id="CHEBI:15377"/>
        <dbReference type="ChEBI" id="CHEBI:15378"/>
        <dbReference type="ChEBI" id="CHEBI:28868"/>
        <dbReference type="ChEBI" id="CHEBI:57643"/>
        <dbReference type="ChEBI" id="CHEBI:58168"/>
        <dbReference type="EC" id="3.1.1.4"/>
    </reaction>
</comment>
<dbReference type="eggNOG" id="COG0790">
    <property type="taxonomic scope" value="Bacteria"/>
</dbReference>
<evidence type="ECO:0000256" key="15">
    <source>
        <dbReference type="ARBA" id="ARBA00023098"/>
    </source>
</evidence>
<dbReference type="PANTHER" id="PTHR40457:SF1">
    <property type="entry name" value="PHOSPHOLIPASE A1"/>
    <property type="match status" value="1"/>
</dbReference>
<organism evidence="22 23">
    <name type="scientific">Sulfurospirillum barnesii (strain ATCC 700032 / DSM 10660 / SES-3)</name>
    <dbReference type="NCBI Taxonomy" id="760154"/>
    <lineage>
        <taxon>Bacteria</taxon>
        <taxon>Pseudomonadati</taxon>
        <taxon>Campylobacterota</taxon>
        <taxon>Epsilonproteobacteria</taxon>
        <taxon>Campylobacterales</taxon>
        <taxon>Sulfurospirillaceae</taxon>
        <taxon>Sulfurospirillum</taxon>
    </lineage>
</organism>
<dbReference type="RefSeq" id="WP_014770657.1">
    <property type="nucleotide sequence ID" value="NC_018002.1"/>
</dbReference>
<evidence type="ECO:0000256" key="3">
    <source>
        <dbReference type="ARBA" id="ARBA00004571"/>
    </source>
</evidence>
<dbReference type="EC" id="3.1.1.32" evidence="6"/>
<feature type="active site" description="Proton acceptor" evidence="19">
    <location>
        <position position="221"/>
    </location>
</feature>
<evidence type="ECO:0000256" key="7">
    <source>
        <dbReference type="ARBA" id="ARBA00013278"/>
    </source>
</evidence>
<dbReference type="EC" id="3.1.1.4" evidence="7"/>
<accession>I3Y0S0</accession>
<keyword evidence="23" id="KW-1185">Reference proteome</keyword>
<dbReference type="CDD" id="cd00541">
    <property type="entry name" value="OMPLA"/>
    <property type="match status" value="1"/>
</dbReference>
<keyword evidence="14" id="KW-0442">Lipid degradation</keyword>
<dbReference type="GO" id="GO:0046872">
    <property type="term" value="F:metal ion binding"/>
    <property type="evidence" value="ECO:0007669"/>
    <property type="project" value="UniProtKB-KW"/>
</dbReference>
<comment type="subunit">
    <text evidence="5">Homodimer; dimerization is reversible, and the dimeric form is the active one.</text>
</comment>
<evidence type="ECO:0000256" key="13">
    <source>
        <dbReference type="ARBA" id="ARBA00022837"/>
    </source>
</evidence>
<dbReference type="GO" id="GO:0004623">
    <property type="term" value="F:phospholipase A2 activity"/>
    <property type="evidence" value="ECO:0007669"/>
    <property type="project" value="UniProtKB-EC"/>
</dbReference>
<feature type="active site" description="Nucleophile" evidence="19">
    <location>
        <position position="223"/>
    </location>
</feature>
<dbReference type="STRING" id="760154.Sulba_2527"/>
<feature type="binding site" description="in dimeric form" evidence="20">
    <location>
        <position position="266"/>
    </location>
    <ligand>
        <name>Ca(2+)</name>
        <dbReference type="ChEBI" id="CHEBI:29108"/>
        <label>1</label>
    </ligand>
</feature>
<evidence type="ECO:0000256" key="14">
    <source>
        <dbReference type="ARBA" id="ARBA00022963"/>
    </source>
</evidence>
<dbReference type="GO" id="GO:0008970">
    <property type="term" value="F:phospholipase A1 activity"/>
    <property type="evidence" value="ECO:0007669"/>
    <property type="project" value="UniProtKB-EC"/>
</dbReference>
<evidence type="ECO:0000313" key="22">
    <source>
        <dbReference type="EMBL" id="AFL69794.1"/>
    </source>
</evidence>
<dbReference type="eggNOG" id="COG2829">
    <property type="taxonomic scope" value="Bacteria"/>
</dbReference>
<dbReference type="SUPFAM" id="SSF56931">
    <property type="entry name" value="Outer membrane phospholipase A (OMPLA)"/>
    <property type="match status" value="1"/>
</dbReference>
<dbReference type="InterPro" id="IPR036541">
    <property type="entry name" value="PLipase_A1_sf"/>
</dbReference>
<evidence type="ECO:0000256" key="1">
    <source>
        <dbReference type="ARBA" id="ARBA00000111"/>
    </source>
</evidence>
<keyword evidence="9" id="KW-0812">Transmembrane</keyword>
<dbReference type="SUPFAM" id="SSF81901">
    <property type="entry name" value="HCP-like"/>
    <property type="match status" value="1"/>
</dbReference>
<evidence type="ECO:0000256" key="18">
    <source>
        <dbReference type="ARBA" id="ARBA00032375"/>
    </source>
</evidence>
<comment type="similarity">
    <text evidence="4">Belongs to the phospholipase A1 family.</text>
</comment>